<evidence type="ECO:0000313" key="2">
    <source>
        <dbReference type="EMBL" id="SNR31936.1"/>
    </source>
</evidence>
<protein>
    <recommendedName>
        <fullName evidence="4">Lipase (Class 3)</fullName>
    </recommendedName>
</protein>
<feature type="transmembrane region" description="Helical" evidence="1">
    <location>
        <begin position="520"/>
        <end position="540"/>
    </location>
</feature>
<dbReference type="RefSeq" id="WP_089299707.1">
    <property type="nucleotide sequence ID" value="NZ_FZNW01000002.1"/>
</dbReference>
<dbReference type="EMBL" id="FZNW01000002">
    <property type="protein sequence ID" value="SNR31936.1"/>
    <property type="molecule type" value="Genomic_DNA"/>
</dbReference>
<dbReference type="InterPro" id="IPR029058">
    <property type="entry name" value="AB_hydrolase_fold"/>
</dbReference>
<dbReference type="OrthoDB" id="4320047at2"/>
<feature type="transmembrane region" description="Helical" evidence="1">
    <location>
        <begin position="237"/>
        <end position="259"/>
    </location>
</feature>
<sequence>MALPGQDTRVVELRVPGLVGLSGERLLDSVSAVTVAGDETAQVIRPSDRLRRPAPGPVLQALRRSMPRTLEGYLWHKMTSGEPVKAVWALLFPFALANVAHGMLPPVVPSSPLSRACAAALRAVLRAVGILLTALFVTQLGVISLDLVAATCLGDTTPAQTGCLGGTPALLSAEFVRVAIGLTPLLILVAVLHTVSGLRWLPPGEPGSVHPDRPDAGNGELPGHALVAGRNGRVLRALHTVTALSCTALLPLGGVFGAPDGSPRAVIWACALGLLGASLVTAAVLDDTARWPRTLLPPTVVVFLLIVAVALVVAAGAYHLPLDSSGAAGVPGINTMVEAIGAALLIGCVAFGLLLVPSVILARARWRALPRRLRPWLGGWVAAPTLFLACLTGAGFGAGLAIAVRELLGERGFALPTSYTALTLLWGAGTVGALLIATITYGIAIPLRKRSRGIPMIVRMLHSDEQDRESAADAWAASIIERKHLHRLVSALVILMAAGALALVAMRMTGTERPGWLEPLSALGVFALGLLAAGLLRVVYTAARTQGRDRHLGALADLVYFWPRSAHPVVPPSYALKVVPDVADRVRHHLADASTHVVVSGYSHGGLLAVLAVARLVGSVDEAQRERIGLVTAGSPLQWGYQRAFPALLPHTSLATLYGTLHGRWRGLCRGTDPFGGGVTTWRHQIVDDRLLGVGYLPDGGIGPLPAAEQSPNGALVLGGDHWLPDPVPHDDSGHRWAAGTLRHSDYLIDQEWDRAVAIAAGLERPGGGQGSCTEQATLFSDLPAFGRQPGSRRAPDRP</sequence>
<name>A0A238VCF4_9PSEU</name>
<accession>A0A238VCF4</accession>
<gene>
    <name evidence="2" type="ORF">SAMN06265360_10247</name>
</gene>
<evidence type="ECO:0008006" key="4">
    <source>
        <dbReference type="Google" id="ProtNLM"/>
    </source>
</evidence>
<keyword evidence="1" id="KW-0472">Membrane</keyword>
<dbReference type="Proteomes" id="UP000198348">
    <property type="component" value="Unassembled WGS sequence"/>
</dbReference>
<proteinExistence type="predicted"/>
<organism evidence="2 3">
    <name type="scientific">Haloechinothrix alba</name>
    <dbReference type="NCBI Taxonomy" id="664784"/>
    <lineage>
        <taxon>Bacteria</taxon>
        <taxon>Bacillati</taxon>
        <taxon>Actinomycetota</taxon>
        <taxon>Actinomycetes</taxon>
        <taxon>Pseudonocardiales</taxon>
        <taxon>Pseudonocardiaceae</taxon>
        <taxon>Haloechinothrix</taxon>
    </lineage>
</organism>
<feature type="transmembrane region" description="Helical" evidence="1">
    <location>
        <begin position="265"/>
        <end position="285"/>
    </location>
</feature>
<evidence type="ECO:0000313" key="3">
    <source>
        <dbReference type="Proteomes" id="UP000198348"/>
    </source>
</evidence>
<keyword evidence="3" id="KW-1185">Reference proteome</keyword>
<feature type="transmembrane region" description="Helical" evidence="1">
    <location>
        <begin position="86"/>
        <end position="104"/>
    </location>
</feature>
<feature type="transmembrane region" description="Helical" evidence="1">
    <location>
        <begin position="488"/>
        <end position="508"/>
    </location>
</feature>
<feature type="transmembrane region" description="Helical" evidence="1">
    <location>
        <begin position="297"/>
        <end position="320"/>
    </location>
</feature>
<evidence type="ECO:0000256" key="1">
    <source>
        <dbReference type="SAM" id="Phobius"/>
    </source>
</evidence>
<dbReference type="AlphaFoldDB" id="A0A238VCF4"/>
<keyword evidence="1" id="KW-1133">Transmembrane helix</keyword>
<feature type="transmembrane region" description="Helical" evidence="1">
    <location>
        <begin position="424"/>
        <end position="447"/>
    </location>
</feature>
<keyword evidence="1" id="KW-0812">Transmembrane</keyword>
<feature type="transmembrane region" description="Helical" evidence="1">
    <location>
        <begin position="116"/>
        <end position="137"/>
    </location>
</feature>
<dbReference type="SUPFAM" id="SSF53474">
    <property type="entry name" value="alpha/beta-Hydrolases"/>
    <property type="match status" value="1"/>
</dbReference>
<feature type="transmembrane region" description="Helical" evidence="1">
    <location>
        <begin position="376"/>
        <end position="404"/>
    </location>
</feature>
<reference evidence="2 3" key="1">
    <citation type="submission" date="2017-06" db="EMBL/GenBank/DDBJ databases">
        <authorList>
            <person name="Kim H.J."/>
            <person name="Triplett B.A."/>
        </authorList>
    </citation>
    <scope>NUCLEOTIDE SEQUENCE [LARGE SCALE GENOMIC DNA]</scope>
    <source>
        <strain evidence="2 3">DSM 45207</strain>
    </source>
</reference>
<feature type="transmembrane region" description="Helical" evidence="1">
    <location>
        <begin position="340"/>
        <end position="364"/>
    </location>
</feature>